<feature type="transmembrane region" description="Helical" evidence="1">
    <location>
        <begin position="113"/>
        <end position="133"/>
    </location>
</feature>
<dbReference type="Pfam" id="PF07077">
    <property type="entry name" value="DUF1345"/>
    <property type="match status" value="1"/>
</dbReference>
<dbReference type="EMBL" id="QFPW01000007">
    <property type="protein sequence ID" value="PZQ49419.1"/>
    <property type="molecule type" value="Genomic_DNA"/>
</dbReference>
<gene>
    <name evidence="2" type="ORF">DI556_11145</name>
</gene>
<dbReference type="InterPro" id="IPR009781">
    <property type="entry name" value="DUF1345"/>
</dbReference>
<accession>A0A2W5NAY1</accession>
<name>A0A2W5NAY1_RHOSU</name>
<reference evidence="2 3" key="1">
    <citation type="submission" date="2017-08" db="EMBL/GenBank/DDBJ databases">
        <title>Infants hospitalized years apart are colonized by the same room-sourced microbial strains.</title>
        <authorList>
            <person name="Brooks B."/>
            <person name="Olm M.R."/>
            <person name="Firek B.A."/>
            <person name="Baker R."/>
            <person name="Thomas B.C."/>
            <person name="Morowitz M.J."/>
            <person name="Banfield J.F."/>
        </authorList>
    </citation>
    <scope>NUCLEOTIDE SEQUENCE [LARGE SCALE GENOMIC DNA]</scope>
    <source>
        <strain evidence="2">S2_005_002_R2_34</strain>
    </source>
</reference>
<keyword evidence="1" id="KW-1133">Transmembrane helix</keyword>
<protein>
    <submittedName>
        <fullName evidence="2">DUF1345 domain-containing protein</fullName>
    </submittedName>
</protein>
<evidence type="ECO:0000313" key="2">
    <source>
        <dbReference type="EMBL" id="PZQ49419.1"/>
    </source>
</evidence>
<feature type="transmembrane region" description="Helical" evidence="1">
    <location>
        <begin position="21"/>
        <end position="38"/>
    </location>
</feature>
<dbReference type="AlphaFoldDB" id="A0A2W5NAY1"/>
<evidence type="ECO:0000256" key="1">
    <source>
        <dbReference type="SAM" id="Phobius"/>
    </source>
</evidence>
<evidence type="ECO:0000313" key="3">
    <source>
        <dbReference type="Proteomes" id="UP000249185"/>
    </source>
</evidence>
<feature type="transmembrane region" description="Helical" evidence="1">
    <location>
        <begin position="44"/>
        <end position="63"/>
    </location>
</feature>
<dbReference type="Proteomes" id="UP000249185">
    <property type="component" value="Unassembled WGS sequence"/>
</dbReference>
<comment type="caution">
    <text evidence="2">The sequence shown here is derived from an EMBL/GenBank/DDBJ whole genome shotgun (WGS) entry which is preliminary data.</text>
</comment>
<organism evidence="2 3">
    <name type="scientific">Rhodovulum sulfidophilum</name>
    <name type="common">Rhodobacter sulfidophilus</name>
    <dbReference type="NCBI Taxonomy" id="35806"/>
    <lineage>
        <taxon>Bacteria</taxon>
        <taxon>Pseudomonadati</taxon>
        <taxon>Pseudomonadota</taxon>
        <taxon>Alphaproteobacteria</taxon>
        <taxon>Rhodobacterales</taxon>
        <taxon>Paracoccaceae</taxon>
        <taxon>Rhodovulum</taxon>
    </lineage>
</organism>
<feature type="transmembrane region" description="Helical" evidence="1">
    <location>
        <begin position="207"/>
        <end position="227"/>
    </location>
</feature>
<feature type="transmembrane region" description="Helical" evidence="1">
    <location>
        <begin position="84"/>
        <end position="107"/>
    </location>
</feature>
<keyword evidence="1" id="KW-0812">Transmembrane</keyword>
<proteinExistence type="predicted"/>
<sequence>MSAEQRAPGPGRWHLSRHARFYGAVAGGLLAFALGVGLPGPTRLMIAGDVFFAVYLALIFWFARRMTPARLRLRARWADEGLPIIFGITGFVVVVVLVAVFLIVNARKEPPDAILALALASIPLGWTMVQVLASFHYADLFYTPGARAAEGDAAPAGDAGGLEFPKTPEPGMGDFTYYAFVIGMTAQVSDVQVTSGAFRRATLAHGVFSFFYNTVLIAFSVNAAVALTN</sequence>
<keyword evidence="1" id="KW-0472">Membrane</keyword>